<dbReference type="SUPFAM" id="SSF51445">
    <property type="entry name" value="(Trans)glycosidases"/>
    <property type="match status" value="1"/>
</dbReference>
<feature type="domain" description="Glycosyl hydrolase family 31 C-terminal" evidence="7">
    <location>
        <begin position="524"/>
        <end position="612"/>
    </location>
</feature>
<dbReference type="STRING" id="515622.bpr_I2860"/>
<proteinExistence type="inferred from homology"/>
<dbReference type="CAZy" id="GH31">
    <property type="family name" value="Glycoside Hydrolase Family 31"/>
</dbReference>
<dbReference type="GO" id="GO:0004553">
    <property type="term" value="F:hydrolase activity, hydrolyzing O-glycosyl compounds"/>
    <property type="evidence" value="ECO:0007669"/>
    <property type="project" value="InterPro"/>
</dbReference>
<evidence type="ECO:0000259" key="6">
    <source>
        <dbReference type="Pfam" id="PF13802"/>
    </source>
</evidence>
<dbReference type="Pfam" id="PF01055">
    <property type="entry name" value="Glyco_hydro_31_2nd"/>
    <property type="match status" value="1"/>
</dbReference>
<evidence type="ECO:0000256" key="2">
    <source>
        <dbReference type="ARBA" id="ARBA00022801"/>
    </source>
</evidence>
<dbReference type="InterPro" id="IPR030458">
    <property type="entry name" value="Glyco_hydro_31_AS"/>
</dbReference>
<evidence type="ECO:0000313" key="8">
    <source>
        <dbReference type="EMBL" id="ADL35590.1"/>
    </source>
</evidence>
<dbReference type="RefSeq" id="WP_013282242.1">
    <property type="nucleotide sequence ID" value="NC_014387.1"/>
</dbReference>
<reference evidence="8 9" key="1">
    <citation type="journal article" date="2010" name="PLoS ONE">
        <title>The glycobiome of the rumen bacterium Butyrivibrio proteoclasticus B316(T) highlights adaptation to a polysaccharide-rich environment.</title>
        <authorList>
            <person name="Kelly W.J."/>
            <person name="Leahy S.C."/>
            <person name="Altermann E."/>
            <person name="Yeoman C.J."/>
            <person name="Dunne J.C."/>
            <person name="Kong Z."/>
            <person name="Pacheco D.M."/>
            <person name="Li D."/>
            <person name="Noel S.J."/>
            <person name="Moon C.D."/>
            <person name="Cookson A.L."/>
            <person name="Attwood G.T."/>
        </authorList>
    </citation>
    <scope>NUCLEOTIDE SEQUENCE [LARGE SCALE GENOMIC DNA]</scope>
    <source>
        <strain evidence="9">ATCC 51982 / DSM 14932 / B316</strain>
    </source>
</reference>
<dbReference type="InterPro" id="IPR017853">
    <property type="entry name" value="GH"/>
</dbReference>
<evidence type="ECO:0000256" key="3">
    <source>
        <dbReference type="ARBA" id="ARBA00023295"/>
    </source>
</evidence>
<keyword evidence="3 4" id="KW-0326">Glycosidase</keyword>
<dbReference type="PANTHER" id="PTHR22762">
    <property type="entry name" value="ALPHA-GLUCOSIDASE"/>
    <property type="match status" value="1"/>
</dbReference>
<dbReference type="Pfam" id="PF13802">
    <property type="entry name" value="Gal_mutarotas_2"/>
    <property type="match status" value="1"/>
</dbReference>
<comment type="similarity">
    <text evidence="1 4">Belongs to the glycosyl hydrolase 31 family.</text>
</comment>
<dbReference type="PROSITE" id="PS00129">
    <property type="entry name" value="GLYCOSYL_HYDROL_F31_1"/>
    <property type="match status" value="1"/>
</dbReference>
<evidence type="ECO:0000256" key="1">
    <source>
        <dbReference type="ARBA" id="ARBA00007806"/>
    </source>
</evidence>
<dbReference type="InterPro" id="IPR025887">
    <property type="entry name" value="Glyco_hydro_31_N_dom"/>
</dbReference>
<accession>E0S0A3</accession>
<dbReference type="Gene3D" id="2.60.40.4040">
    <property type="match status" value="1"/>
</dbReference>
<dbReference type="InterPro" id="IPR048395">
    <property type="entry name" value="Glyco_hydro_31_C"/>
</dbReference>
<dbReference type="GO" id="GO:0030246">
    <property type="term" value="F:carbohydrate binding"/>
    <property type="evidence" value="ECO:0007669"/>
    <property type="project" value="InterPro"/>
</dbReference>
<dbReference type="SUPFAM" id="SSF51011">
    <property type="entry name" value="Glycosyl hydrolase domain"/>
    <property type="match status" value="1"/>
</dbReference>
<feature type="domain" description="Glycoside hydrolase family 31 TIM barrel" evidence="5">
    <location>
        <begin position="155"/>
        <end position="513"/>
    </location>
</feature>
<feature type="domain" description="Glycoside hydrolase family 31 N-terminal" evidence="6">
    <location>
        <begin position="35"/>
        <end position="112"/>
    </location>
</feature>
<dbReference type="AlphaFoldDB" id="E0S0A3"/>
<evidence type="ECO:0000256" key="4">
    <source>
        <dbReference type="RuleBase" id="RU361185"/>
    </source>
</evidence>
<protein>
    <submittedName>
        <fullName evidence="8">Glycoside hydrolase family 31 Gh31D</fullName>
    </submittedName>
</protein>
<dbReference type="Gene3D" id="3.20.20.80">
    <property type="entry name" value="Glycosidases"/>
    <property type="match status" value="1"/>
</dbReference>
<dbReference type="KEGG" id="bpb:bpr_I2860"/>
<dbReference type="Gene3D" id="2.60.40.1760">
    <property type="entry name" value="glycosyl hydrolase (family 31)"/>
    <property type="match status" value="1"/>
</dbReference>
<evidence type="ECO:0000313" key="9">
    <source>
        <dbReference type="Proteomes" id="UP000001299"/>
    </source>
</evidence>
<dbReference type="Pfam" id="PF21365">
    <property type="entry name" value="Glyco_hydro_31_3rd"/>
    <property type="match status" value="1"/>
</dbReference>
<dbReference type="InterPro" id="IPR011013">
    <property type="entry name" value="Gal_mutarotase_sf_dom"/>
</dbReference>
<dbReference type="EMBL" id="CP001810">
    <property type="protein sequence ID" value="ADL35590.1"/>
    <property type="molecule type" value="Genomic_DNA"/>
</dbReference>
<keyword evidence="2 4" id="KW-0378">Hydrolase</keyword>
<dbReference type="PANTHER" id="PTHR22762:SF166">
    <property type="entry name" value="ALPHA-GLUCOSIDASE"/>
    <property type="match status" value="1"/>
</dbReference>
<keyword evidence="9" id="KW-1185">Reference proteome</keyword>
<dbReference type="Proteomes" id="UP000001299">
    <property type="component" value="Chromosome 1"/>
</dbReference>
<evidence type="ECO:0000259" key="7">
    <source>
        <dbReference type="Pfam" id="PF21365"/>
    </source>
</evidence>
<dbReference type="InterPro" id="IPR000322">
    <property type="entry name" value="Glyco_hydro_31_TIM"/>
</dbReference>
<dbReference type="HOGENOM" id="CLU_000631_7_2_9"/>
<dbReference type="GO" id="GO:0005975">
    <property type="term" value="P:carbohydrate metabolic process"/>
    <property type="evidence" value="ECO:0007669"/>
    <property type="project" value="InterPro"/>
</dbReference>
<sequence length="652" mass="76157">MIRKYKIGNPIETDSVVVDIGLENEVIPYFEKNDEKKELALLLGKDDQVYGLGETVRGINKRGYIYTSFCADDPNHTEDKRSLYAAQNFFVVWGVNSVFGMYVDTPGRVSFDIGYSDKDYFLIDFEDFDAYIYVIEGLDVLDIVKQFRGIIGKSYIPPRWAFGFGQSRWSYMNEQEVREVVDNYDKQGIPIDSVYLDIDYMERYKDFTVSDERFPEFESFVKEMADKNIHLVPIIDAGVKIEEGYDVYEEGVKNDYFCKKENGDKLVAAVWPGKVHFPDFLNEDARKWFGDKYKVLLDKGIDGFWNDMNEPAIFYTEDHLKEVFEQLHDFEGKNLDIESFFNMQGIVGGLANNDEDYRRFYHEYKGKRYRHDKVHNLFGYNMTRAAGEAFERLSPDKRILMFSRSSYIGMHRYGGVWCGDNKSWWSHLLLNIQQMPALNMCGFLYSGADVGGFGADVTEDLLMRWIEFGIFTPLFRDHSAKGTRRQELYRFKDTTGFRNIIQLRYALIPYLYSEFMKAVNNDEMLFKPLCFEYSQDEMAREVEDQLLVGESIMIAPVYKQNAKGRYVYLPEDMKLCRFRSFDDYDVEVIGKGHHFISAELNEVLVFIRKGHALPIAAPASRTEKIDYSDLKYECYECQGEDYDLYTDDGISR</sequence>
<dbReference type="CDD" id="cd14752">
    <property type="entry name" value="GH31_N"/>
    <property type="match status" value="1"/>
</dbReference>
<dbReference type="eggNOG" id="COG1501">
    <property type="taxonomic scope" value="Bacteria"/>
</dbReference>
<evidence type="ECO:0000259" key="5">
    <source>
        <dbReference type="Pfam" id="PF01055"/>
    </source>
</evidence>
<dbReference type="CDD" id="cd06604">
    <property type="entry name" value="GH31_glucosidase_II_MalA"/>
    <property type="match status" value="1"/>
</dbReference>
<gene>
    <name evidence="8" type="primary">gh31D</name>
    <name evidence="8" type="ordered locus">bpr_I2860</name>
</gene>
<name>E0S0A3_BUTPB</name>
<organism evidence="8 9">
    <name type="scientific">Butyrivibrio proteoclasticus (strain ATCC 51982 / DSM 14932 / B316)</name>
    <name type="common">Clostridium proteoclasticum</name>
    <dbReference type="NCBI Taxonomy" id="515622"/>
    <lineage>
        <taxon>Bacteria</taxon>
        <taxon>Bacillati</taxon>
        <taxon>Bacillota</taxon>
        <taxon>Clostridia</taxon>
        <taxon>Lachnospirales</taxon>
        <taxon>Lachnospiraceae</taxon>
        <taxon>Butyrivibrio</taxon>
    </lineage>
</organism>
<dbReference type="SUPFAM" id="SSF74650">
    <property type="entry name" value="Galactose mutarotase-like"/>
    <property type="match status" value="1"/>
</dbReference>